<name>A0AAE3XI75_9BACT</name>
<organism evidence="1 2">
    <name type="scientific">Aureibacter tunicatorum</name>
    <dbReference type="NCBI Taxonomy" id="866807"/>
    <lineage>
        <taxon>Bacteria</taxon>
        <taxon>Pseudomonadati</taxon>
        <taxon>Bacteroidota</taxon>
        <taxon>Cytophagia</taxon>
        <taxon>Cytophagales</taxon>
        <taxon>Persicobacteraceae</taxon>
        <taxon>Aureibacter</taxon>
    </lineage>
</organism>
<dbReference type="AlphaFoldDB" id="A0AAE3XI75"/>
<comment type="caution">
    <text evidence="1">The sequence shown here is derived from an EMBL/GenBank/DDBJ whole genome shotgun (WGS) entry which is preliminary data.</text>
</comment>
<dbReference type="Proteomes" id="UP001185092">
    <property type="component" value="Unassembled WGS sequence"/>
</dbReference>
<dbReference type="EMBL" id="JAVDQD010000001">
    <property type="protein sequence ID" value="MDR6237303.1"/>
    <property type="molecule type" value="Genomic_DNA"/>
</dbReference>
<accession>A0AAE3XI75</accession>
<protein>
    <submittedName>
        <fullName evidence="1">Uncharacterized protein</fullName>
    </submittedName>
</protein>
<sequence>MKSKPHTNIDGQDLISISKLPYHQAIQVSEWLSEPSFIEGSLNTKTEVEMISYDDYEYWYDCFFEEEKFYEDYDELI</sequence>
<reference evidence="1" key="1">
    <citation type="submission" date="2023-07" db="EMBL/GenBank/DDBJ databases">
        <title>Genomic Encyclopedia of Type Strains, Phase IV (KMG-IV): sequencing the most valuable type-strain genomes for metagenomic binning, comparative biology and taxonomic classification.</title>
        <authorList>
            <person name="Goeker M."/>
        </authorList>
    </citation>
    <scope>NUCLEOTIDE SEQUENCE</scope>
    <source>
        <strain evidence="1">DSM 26174</strain>
    </source>
</reference>
<dbReference type="RefSeq" id="WP_309936756.1">
    <property type="nucleotide sequence ID" value="NZ_AP025305.1"/>
</dbReference>
<evidence type="ECO:0000313" key="2">
    <source>
        <dbReference type="Proteomes" id="UP001185092"/>
    </source>
</evidence>
<evidence type="ECO:0000313" key="1">
    <source>
        <dbReference type="EMBL" id="MDR6237303.1"/>
    </source>
</evidence>
<keyword evidence="2" id="KW-1185">Reference proteome</keyword>
<proteinExistence type="predicted"/>
<gene>
    <name evidence="1" type="ORF">HNQ88_000279</name>
</gene>